<name>A0A7S1KPN4_9EUKA</name>
<feature type="compositionally biased region" description="Polar residues" evidence="1">
    <location>
        <begin position="1"/>
        <end position="11"/>
    </location>
</feature>
<dbReference type="AlphaFoldDB" id="A0A7S1KPN4"/>
<feature type="region of interest" description="Disordered" evidence="1">
    <location>
        <begin position="314"/>
        <end position="338"/>
    </location>
</feature>
<feature type="region of interest" description="Disordered" evidence="1">
    <location>
        <begin position="1"/>
        <end position="28"/>
    </location>
</feature>
<organism evidence="2">
    <name type="scientific">Percolomonas cosmopolitus</name>
    <dbReference type="NCBI Taxonomy" id="63605"/>
    <lineage>
        <taxon>Eukaryota</taxon>
        <taxon>Discoba</taxon>
        <taxon>Heterolobosea</taxon>
        <taxon>Tetramitia</taxon>
        <taxon>Eutetramitia</taxon>
        <taxon>Percolomonadidae</taxon>
        <taxon>Percolomonas</taxon>
    </lineage>
</organism>
<reference evidence="2" key="1">
    <citation type="submission" date="2021-01" db="EMBL/GenBank/DDBJ databases">
        <authorList>
            <person name="Corre E."/>
            <person name="Pelletier E."/>
            <person name="Niang G."/>
            <person name="Scheremetjew M."/>
            <person name="Finn R."/>
            <person name="Kale V."/>
            <person name="Holt S."/>
            <person name="Cochrane G."/>
            <person name="Meng A."/>
            <person name="Brown T."/>
            <person name="Cohen L."/>
        </authorList>
    </citation>
    <scope>NUCLEOTIDE SEQUENCE</scope>
    <source>
        <strain evidence="2">WS</strain>
    </source>
</reference>
<evidence type="ECO:0000313" key="2">
    <source>
        <dbReference type="EMBL" id="CAD9080547.1"/>
    </source>
</evidence>
<feature type="region of interest" description="Disordered" evidence="1">
    <location>
        <begin position="149"/>
        <end position="187"/>
    </location>
</feature>
<protein>
    <submittedName>
        <fullName evidence="2">Uncharacterized protein</fullName>
    </submittedName>
</protein>
<feature type="compositionally biased region" description="Basic and acidic residues" evidence="1">
    <location>
        <begin position="166"/>
        <end position="179"/>
    </location>
</feature>
<dbReference type="EMBL" id="HBGD01004551">
    <property type="protein sequence ID" value="CAD9080547.1"/>
    <property type="molecule type" value="Transcribed_RNA"/>
</dbReference>
<gene>
    <name evidence="2" type="ORF">PCOS0759_LOCUS3787</name>
</gene>
<accession>A0A7S1KPN4</accession>
<proteinExistence type="predicted"/>
<sequence length="338" mass="39099">MSQTSNPTTNAPLPPKGTTKSFNLFSIPPFNPNSLPTQSLDAAQQQQNSSSLAENPLTMVEFLNLPNQQRFQYQHYLNQSLRKQQELQHIENLRQQNERMRVAQMKERCEWINYVALTCTKRCVGRYSNAEHMWREWISDDFNPWQWARQSGQQQRRGAPPEDEVDLSREGEVTFERSPDSTPPPSLSFRLWSKDKIAHTFYSTLGMAPKEMHFRNETSTQNAIYDRLYLSEEECVKECVRHMHEARDVLATEWKKHGGWEEMHMRELEVRRPQHPTGGMFGGIMPGGQSGRMDALAGTGGGLLSGFMMDRKESTLEEVPENELDARLKEPIKKDVQR</sequence>
<feature type="compositionally biased region" description="Low complexity" evidence="1">
    <location>
        <begin position="149"/>
        <end position="158"/>
    </location>
</feature>
<feature type="compositionally biased region" description="Basic and acidic residues" evidence="1">
    <location>
        <begin position="324"/>
        <end position="338"/>
    </location>
</feature>
<evidence type="ECO:0000256" key="1">
    <source>
        <dbReference type="SAM" id="MobiDB-lite"/>
    </source>
</evidence>